<accession>A0ABT9U938</accession>
<dbReference type="EMBL" id="JAUSSU010000016">
    <property type="protein sequence ID" value="MDQ0116146.1"/>
    <property type="molecule type" value="Genomic_DNA"/>
</dbReference>
<keyword evidence="4" id="KW-1185">Reference proteome</keyword>
<evidence type="ECO:0000259" key="2">
    <source>
        <dbReference type="PROSITE" id="PS50975"/>
    </source>
</evidence>
<keyword evidence="1" id="KW-0547">Nucleotide-binding</keyword>
<dbReference type="InterPro" id="IPR011761">
    <property type="entry name" value="ATP-grasp"/>
</dbReference>
<gene>
    <name evidence="3" type="ORF">J2T15_005622</name>
</gene>
<keyword evidence="1" id="KW-0067">ATP-binding</keyword>
<dbReference type="PROSITE" id="PS50975">
    <property type="entry name" value="ATP_GRASP"/>
    <property type="match status" value="1"/>
</dbReference>
<name>A0ABT9U938_PAEHA</name>
<dbReference type="InterPro" id="IPR047778">
    <property type="entry name" value="STM4014-like"/>
</dbReference>
<sequence>MQMIVIGNPGNRRTAGIQSARAKLGLPPAYEVRYLDLLQRKTSLTESVHRLGLKTEEPLLLRLDAPGEHFDVERELIALGAPDVEPDKFGSLHRSADFPEAAVVQPLSRRMALALQEHKGKLYHPSQWFRGYCRLLAELDGEAKQLWQRPGWMNAPMDIAAMFDKRQTHKVLTSAGVPVPKLLSPPDAIPDYETLRSIMKQRRMNRIFAKLAFGSGACGVIAYQTNPTTGAEVAVTTIGVDNFIAKPPIYYNVKKLVRYTDSRMIRQIVNWLLRHGAHIEQWIPKASYDGQSFDIRQLVVAGQSCHSAARVSRTPITNLHLRSERKSLNEVGLTASEENEIRSCAERALEAFPESTIAGIDIALSAGSRRPFVLDVNPYGDLLYHIRHEGYDPYEWEMKQLAGP</sequence>
<evidence type="ECO:0000313" key="3">
    <source>
        <dbReference type="EMBL" id="MDQ0116146.1"/>
    </source>
</evidence>
<dbReference type="NCBIfam" id="NF038074">
    <property type="entry name" value="fam_STM4014"/>
    <property type="match status" value="1"/>
</dbReference>
<comment type="caution">
    <text evidence="3">The sequence shown here is derived from an EMBL/GenBank/DDBJ whole genome shotgun (WGS) entry which is preliminary data.</text>
</comment>
<organism evidence="3 4">
    <name type="scientific">Paenibacillus harenae</name>
    <dbReference type="NCBI Taxonomy" id="306543"/>
    <lineage>
        <taxon>Bacteria</taxon>
        <taxon>Bacillati</taxon>
        <taxon>Bacillota</taxon>
        <taxon>Bacilli</taxon>
        <taxon>Bacillales</taxon>
        <taxon>Paenibacillaceae</taxon>
        <taxon>Paenibacillus</taxon>
    </lineage>
</organism>
<evidence type="ECO:0000313" key="4">
    <source>
        <dbReference type="Proteomes" id="UP001229346"/>
    </source>
</evidence>
<protein>
    <submittedName>
        <fullName evidence="3">Glutathione synthase/RimK-type ligase-like ATP-grasp enzyme</fullName>
    </submittedName>
</protein>
<dbReference type="SUPFAM" id="SSF56059">
    <property type="entry name" value="Glutathione synthetase ATP-binding domain-like"/>
    <property type="match status" value="1"/>
</dbReference>
<feature type="domain" description="ATP-grasp" evidence="2">
    <location>
        <begin position="169"/>
        <end position="402"/>
    </location>
</feature>
<dbReference type="Proteomes" id="UP001229346">
    <property type="component" value="Unassembled WGS sequence"/>
</dbReference>
<evidence type="ECO:0000256" key="1">
    <source>
        <dbReference type="PROSITE-ProRule" id="PRU00409"/>
    </source>
</evidence>
<reference evidence="3 4" key="1">
    <citation type="submission" date="2023-07" db="EMBL/GenBank/DDBJ databases">
        <title>Sorghum-associated microbial communities from plants grown in Nebraska, USA.</title>
        <authorList>
            <person name="Schachtman D."/>
        </authorList>
    </citation>
    <scope>NUCLEOTIDE SEQUENCE [LARGE SCALE GENOMIC DNA]</scope>
    <source>
        <strain evidence="3 4">CC482</strain>
    </source>
</reference>
<proteinExistence type="predicted"/>
<dbReference type="Gene3D" id="3.30.470.20">
    <property type="entry name" value="ATP-grasp fold, B domain"/>
    <property type="match status" value="1"/>
</dbReference>